<dbReference type="GO" id="GO:0005737">
    <property type="term" value="C:cytoplasm"/>
    <property type="evidence" value="ECO:0007669"/>
    <property type="project" value="TreeGrafter"/>
</dbReference>
<dbReference type="GO" id="GO:0045087">
    <property type="term" value="P:innate immune response"/>
    <property type="evidence" value="ECO:0007669"/>
    <property type="project" value="TreeGrafter"/>
</dbReference>
<feature type="repeat" description="ANK" evidence="4">
    <location>
        <begin position="547"/>
        <end position="579"/>
    </location>
</feature>
<feature type="compositionally biased region" description="Low complexity" evidence="6">
    <location>
        <begin position="1531"/>
        <end position="1546"/>
    </location>
</feature>
<dbReference type="SMART" id="SM00322">
    <property type="entry name" value="KH"/>
    <property type="match status" value="1"/>
</dbReference>
<evidence type="ECO:0000256" key="5">
    <source>
        <dbReference type="PROSITE-ProRule" id="PRU00117"/>
    </source>
</evidence>
<dbReference type="Pfam" id="PF00013">
    <property type="entry name" value="KH_1"/>
    <property type="match status" value="1"/>
</dbReference>
<feature type="repeat" description="ANK" evidence="4">
    <location>
        <begin position="580"/>
        <end position="612"/>
    </location>
</feature>
<feature type="compositionally biased region" description="Polar residues" evidence="6">
    <location>
        <begin position="490"/>
        <end position="509"/>
    </location>
</feature>
<feature type="repeat" description="ANK" evidence="4">
    <location>
        <begin position="749"/>
        <end position="781"/>
    </location>
</feature>
<proteinExistence type="predicted"/>
<dbReference type="PROSITE" id="PS50084">
    <property type="entry name" value="KH_TYPE_1"/>
    <property type="match status" value="1"/>
</dbReference>
<dbReference type="InterPro" id="IPR047373">
    <property type="entry name" value="KH-I_MASK"/>
</dbReference>
<dbReference type="InterPro" id="IPR036612">
    <property type="entry name" value="KH_dom_type_1_sf"/>
</dbReference>
<feature type="repeat" description="ANK" evidence="4">
    <location>
        <begin position="160"/>
        <end position="192"/>
    </location>
</feature>
<feature type="region of interest" description="Disordered" evidence="6">
    <location>
        <begin position="476"/>
        <end position="532"/>
    </location>
</feature>
<feature type="compositionally biased region" description="Basic residues" evidence="6">
    <location>
        <begin position="939"/>
        <end position="955"/>
    </location>
</feature>
<evidence type="ECO:0000313" key="8">
    <source>
        <dbReference type="Proteomes" id="UP000887563"/>
    </source>
</evidence>
<name>A0A914MXS3_MELIC</name>
<feature type="repeat" description="ANK" evidence="4">
    <location>
        <begin position="682"/>
        <end position="714"/>
    </location>
</feature>
<dbReference type="SUPFAM" id="SSF48403">
    <property type="entry name" value="Ankyrin repeat"/>
    <property type="match status" value="2"/>
</dbReference>
<feature type="repeat" description="ANK" evidence="4">
    <location>
        <begin position="716"/>
        <end position="748"/>
    </location>
</feature>
<feature type="region of interest" description="Disordered" evidence="6">
    <location>
        <begin position="1513"/>
        <end position="1548"/>
    </location>
</feature>
<evidence type="ECO:0000313" key="9">
    <source>
        <dbReference type="WBParaSite" id="Minc3s02816g31672"/>
    </source>
</evidence>
<feature type="compositionally biased region" description="Low complexity" evidence="6">
    <location>
        <begin position="520"/>
        <end position="532"/>
    </location>
</feature>
<dbReference type="Gene3D" id="1.25.40.20">
    <property type="entry name" value="Ankyrin repeat-containing domain"/>
    <property type="match status" value="6"/>
</dbReference>
<dbReference type="Gene3D" id="3.30.1370.10">
    <property type="entry name" value="K Homology domain, type 1"/>
    <property type="match status" value="1"/>
</dbReference>
<keyword evidence="8" id="KW-1185">Reference proteome</keyword>
<evidence type="ECO:0000256" key="4">
    <source>
        <dbReference type="PROSITE-ProRule" id="PRU00023"/>
    </source>
</evidence>
<dbReference type="PROSITE" id="PS50088">
    <property type="entry name" value="ANK_REPEAT"/>
    <property type="match status" value="15"/>
</dbReference>
<dbReference type="PANTHER" id="PTHR23206:SF8">
    <property type="entry name" value="ANKYRIN REPEAT AND KH DOMAIN-CONTAINING 1"/>
    <property type="match status" value="1"/>
</dbReference>
<dbReference type="PROSITE" id="PS50297">
    <property type="entry name" value="ANK_REP_REGION"/>
    <property type="match status" value="11"/>
</dbReference>
<dbReference type="PANTHER" id="PTHR23206">
    <property type="entry name" value="MASK PROTEIN"/>
    <property type="match status" value="1"/>
</dbReference>
<dbReference type="SUPFAM" id="SSF54791">
    <property type="entry name" value="Eukaryotic type KH-domain (KH-domain type I)"/>
    <property type="match status" value="1"/>
</dbReference>
<feature type="repeat" description="ANK" evidence="4">
    <location>
        <begin position="22"/>
        <end position="54"/>
    </location>
</feature>
<evidence type="ECO:0000256" key="6">
    <source>
        <dbReference type="SAM" id="MobiDB-lite"/>
    </source>
</evidence>
<feature type="repeat" description="ANK" evidence="4">
    <location>
        <begin position="89"/>
        <end position="121"/>
    </location>
</feature>
<keyword evidence="1" id="KW-0677">Repeat</keyword>
<dbReference type="Pfam" id="PF00023">
    <property type="entry name" value="Ank"/>
    <property type="match status" value="1"/>
</dbReference>
<evidence type="ECO:0000256" key="2">
    <source>
        <dbReference type="ARBA" id="ARBA00023043"/>
    </source>
</evidence>
<feature type="repeat" description="ANK" evidence="4">
    <location>
        <begin position="193"/>
        <end position="225"/>
    </location>
</feature>
<feature type="repeat" description="ANK" evidence="4">
    <location>
        <begin position="647"/>
        <end position="679"/>
    </location>
</feature>
<dbReference type="InterPro" id="IPR004087">
    <property type="entry name" value="KH_dom"/>
</dbReference>
<dbReference type="Pfam" id="PF12796">
    <property type="entry name" value="Ank_2"/>
    <property type="match status" value="8"/>
</dbReference>
<organism evidence="8 9">
    <name type="scientific">Meloidogyne incognita</name>
    <name type="common">Southern root-knot nematode worm</name>
    <name type="synonym">Oxyuris incognita</name>
    <dbReference type="NCBI Taxonomy" id="6306"/>
    <lineage>
        <taxon>Eukaryota</taxon>
        <taxon>Metazoa</taxon>
        <taxon>Ecdysozoa</taxon>
        <taxon>Nematoda</taxon>
        <taxon>Chromadorea</taxon>
        <taxon>Rhabditida</taxon>
        <taxon>Tylenchina</taxon>
        <taxon>Tylenchomorpha</taxon>
        <taxon>Tylenchoidea</taxon>
        <taxon>Meloidogynidae</taxon>
        <taxon>Meloidogyninae</taxon>
        <taxon>Meloidogyne</taxon>
        <taxon>Meloidogyne incognita group</taxon>
    </lineage>
</organism>
<dbReference type="InterPro" id="IPR051631">
    <property type="entry name" value="Ankyrin-KH/SAM_domain"/>
</dbReference>
<sequence length="1757" mass="190663">MYEDLAKLIVSRRNSDEFSQQSDNTPLMEACNCGHVDVVRTLIQAGADVNALSSTRNTALLYACASGHLECIKDLVNSGCCDLTLRNEAGHDALMEAANFGDIEILKFLIEHGAKPTYTMDGTDYKESALTLAAYKGHCEVVDFLLSLMPKEKSAQDEEELHTALMEAAMDGHVGVAKLLLAVGSKVNLSTESFENPLTLASCGGHLEYVALLCDAGANLEEANDEGFTPLMEASREGHYDVVKYLLDHGANVNAKTGDGLETSLTLASSGGFLNIVELLVNRGGDLTLGDRTPLYEACQECRVEVCKFIISCLQRSHPLSEIQKDLNEALFCVVSIGNEELCDLLIESGAQIDCFSKENRTPLMEASRQNFLNIVELLIKKGSDVNKIAPSISKDLEPVNRCSLKSSKNSKKLTQKDCCPALKCPCCIPPSLQKSAKEVCTAAGITTGPYSTANSQINMATMSFSSVCSHSTVNPSNASTGGKRHAAPSRSNSPNTNKCTKSASNKGNHVSAAHRHQRSLSTSSSSATLSDPSAWMENATACDTQNNDTALTLACDGGHKELVSLLIKRGAHLEHRDKKGFTPLILAAARGHEEVCRLLIEGGAQADAQADRTKDTALSMSCSGGKSSVVALLLKHGANKEHRNLSDYTPLSLAASGGYVDVIQLLLTHGAEINSRTNSKLGISPLMLSAMNGHEEATRVLLENGSDINAQIETNRNTALTLACFQGRSEVTRLLISHGANVEHRAKTGLTPLMEAANGGYVEVGRVLLQSNADVNTSPVPTSRDTALTIAADKGHHAFVALLLDYGAQINARNKKGCTALWLACSGGHLATTKVLVDYKADTELLDNRKLTPLMIAFRKGHFKVVEYLVEHVLQFPSDGDCQRFILTQTDQDLINKCTKCMISIKEAKARQAEQANKAAASLLEMLAKEEALEESKKRTKQRQKEKKKAKKQAKKDDEDNCINENEVNNQFEKISLKPVESVATENLAIRQQKSINQKSNNLSYSSFQAENCEDQKMSIKQGKENLKNSNGVATSKIIKRTRGTSKKENINEDVSISTTASNHFSSAAIISKNSEEEIEWHSANKKKSIVNKPAEPKPIASTHSNSVMTTKTDVSDTAVATSRASPTTHSITQIPPLFPDDVFLNENLSAVGSRRPSLQVLNIASSSIPRVIGRGGSNVNTIREATGAHVEVEKQCLRKEQTTRKITIKGSPEAVKNAIMMIDLLMKDHNMLVTDIVDRVISSTSASKSPSFSASTETNTTNTEVSKHHQITLKEEVQKSPKQVPKIIGATATATIATNNSPGYTKTLKATVPLNASVAQKTPPTNIWQKRAEAIREKKNPQLNLTIGEKPFINYSHDVAHSTFGSTSVICNNELKSLVGKQQGSDDTGELAALTKEEHQRKAPGYARPQSSMISANYLNNNYNEKLTNPPVAPSLFDTIAARWTTNALDAVEESDSVVTGAIQNSWSYLLEERKNVSPQLISNIAGVSIPPNTSNITSEKSNRTESLWNVNNGGTPSHKQQYLPGIPNANSLDNGSSNSSSLSTPAKPFMDLQTLSTIDSKSQALYTQTMLYQQKLQAHQFHQQQRIQRQSNLQPTQFGALPATALMLPQNRSSDIIHQPTMNRYPSPSLQSHRQPPPGFSNGISTHGGPTYLYCQQYNQQQNSMLTSNNFTQQTPFTASVNQQQQNSPNALSGNSFSMNNFGTRHFPMPFTPSTTAATTSPNVIIANDSINGNYSNPSPTTRLPPSLDLRLNH</sequence>
<dbReference type="SMART" id="SM00248">
    <property type="entry name" value="ANK"/>
    <property type="match status" value="21"/>
</dbReference>
<keyword evidence="2 4" id="KW-0040">ANK repeat</keyword>
<feature type="region of interest" description="Disordered" evidence="6">
    <location>
        <begin position="1629"/>
        <end position="1649"/>
    </location>
</feature>
<dbReference type="PRINTS" id="PR01415">
    <property type="entry name" value="ANKYRIN"/>
</dbReference>
<feature type="compositionally biased region" description="Polar residues" evidence="6">
    <location>
        <begin position="1513"/>
        <end position="1523"/>
    </location>
</feature>
<evidence type="ECO:0000259" key="7">
    <source>
        <dbReference type="SMART" id="SM00322"/>
    </source>
</evidence>
<dbReference type="Proteomes" id="UP000887563">
    <property type="component" value="Unplaced"/>
</dbReference>
<accession>A0A914MXS3</accession>
<reference evidence="9" key="1">
    <citation type="submission" date="2022-11" db="UniProtKB">
        <authorList>
            <consortium name="WormBaseParasite"/>
        </authorList>
    </citation>
    <scope>IDENTIFICATION</scope>
</reference>
<feature type="repeat" description="ANK" evidence="4">
    <location>
        <begin position="260"/>
        <end position="292"/>
    </location>
</feature>
<evidence type="ECO:0000256" key="3">
    <source>
        <dbReference type="ARBA" id="ARBA00023054"/>
    </source>
</evidence>
<feature type="repeat" description="ANK" evidence="4">
    <location>
        <begin position="226"/>
        <end position="258"/>
    </location>
</feature>
<dbReference type="InterPro" id="IPR036770">
    <property type="entry name" value="Ankyrin_rpt-contain_sf"/>
</dbReference>
<feature type="compositionally biased region" description="Low complexity" evidence="6">
    <location>
        <begin position="1248"/>
        <end position="1266"/>
    </location>
</feature>
<feature type="region of interest" description="Disordered" evidence="6">
    <location>
        <begin position="1248"/>
        <end position="1273"/>
    </location>
</feature>
<dbReference type="InterPro" id="IPR002110">
    <property type="entry name" value="Ankyrin_rpt"/>
</dbReference>
<feature type="domain" description="K Homology" evidence="7">
    <location>
        <begin position="1157"/>
        <end position="1229"/>
    </location>
</feature>
<feature type="repeat" description="ANK" evidence="4">
    <location>
        <begin position="784"/>
        <end position="816"/>
    </location>
</feature>
<evidence type="ECO:0000256" key="1">
    <source>
        <dbReference type="ARBA" id="ARBA00022737"/>
    </source>
</evidence>
<dbReference type="FunFam" id="1.25.40.20:FF:000041">
    <property type="entry name" value="ankyrin repeat and KH domain-containing protein 1 isoform X1"/>
    <property type="match status" value="1"/>
</dbReference>
<protein>
    <submittedName>
        <fullName evidence="9">K Homology domain-containing protein</fullName>
    </submittedName>
</protein>
<feature type="repeat" description="ANK" evidence="4">
    <location>
        <begin position="359"/>
        <end position="391"/>
    </location>
</feature>
<dbReference type="CDD" id="cd22404">
    <property type="entry name" value="KH-I_MASK"/>
    <property type="match status" value="1"/>
</dbReference>
<keyword evidence="5" id="KW-0694">RNA-binding</keyword>
<feature type="repeat" description="ANK" evidence="4">
    <location>
        <begin position="817"/>
        <end position="849"/>
    </location>
</feature>
<keyword evidence="3" id="KW-0175">Coiled coil</keyword>
<dbReference type="InterPro" id="IPR004088">
    <property type="entry name" value="KH_dom_type_1"/>
</dbReference>
<dbReference type="GO" id="GO:0003723">
    <property type="term" value="F:RNA binding"/>
    <property type="evidence" value="ECO:0007669"/>
    <property type="project" value="UniProtKB-UniRule"/>
</dbReference>
<feature type="region of interest" description="Disordered" evidence="6">
    <location>
        <begin position="934"/>
        <end position="963"/>
    </location>
</feature>
<feature type="compositionally biased region" description="Polar residues" evidence="6">
    <location>
        <begin position="1733"/>
        <end position="1747"/>
    </location>
</feature>
<dbReference type="WBParaSite" id="Minc3s02816g31672">
    <property type="protein sequence ID" value="Minc3s02816g31672"/>
    <property type="gene ID" value="Minc3s02816g31672"/>
</dbReference>
<feature type="region of interest" description="Disordered" evidence="6">
    <location>
        <begin position="1733"/>
        <end position="1757"/>
    </location>
</feature>